<comment type="caution">
    <text evidence="2">The sequence shown here is derived from an EMBL/GenBank/DDBJ whole genome shotgun (WGS) entry which is preliminary data.</text>
</comment>
<dbReference type="RefSeq" id="WP_310366316.1">
    <property type="nucleotide sequence ID" value="NZ_JAVDYB010000001.1"/>
</dbReference>
<evidence type="ECO:0000313" key="2">
    <source>
        <dbReference type="EMBL" id="MDR7275407.1"/>
    </source>
</evidence>
<name>A0AAE3YLW6_9ACTN</name>
<organism evidence="2 3">
    <name type="scientific">Catenuloplanes atrovinosus</name>
    <dbReference type="NCBI Taxonomy" id="137266"/>
    <lineage>
        <taxon>Bacteria</taxon>
        <taxon>Bacillati</taxon>
        <taxon>Actinomycetota</taxon>
        <taxon>Actinomycetes</taxon>
        <taxon>Micromonosporales</taxon>
        <taxon>Micromonosporaceae</taxon>
        <taxon>Catenuloplanes</taxon>
    </lineage>
</organism>
<dbReference type="Gene3D" id="1.25.40.10">
    <property type="entry name" value="Tetratricopeptide repeat domain"/>
    <property type="match status" value="3"/>
</dbReference>
<dbReference type="Pfam" id="PF13424">
    <property type="entry name" value="TPR_12"/>
    <property type="match status" value="1"/>
</dbReference>
<evidence type="ECO:0000259" key="1">
    <source>
        <dbReference type="Pfam" id="PF12770"/>
    </source>
</evidence>
<reference evidence="2" key="1">
    <citation type="submission" date="2023-07" db="EMBL/GenBank/DDBJ databases">
        <title>Sequencing the genomes of 1000 actinobacteria strains.</title>
        <authorList>
            <person name="Klenk H.-P."/>
        </authorList>
    </citation>
    <scope>NUCLEOTIDE SEQUENCE</scope>
    <source>
        <strain evidence="2">DSM 44707</strain>
    </source>
</reference>
<dbReference type="InterPro" id="IPR019734">
    <property type="entry name" value="TPR_rpt"/>
</dbReference>
<dbReference type="EMBL" id="JAVDYB010000001">
    <property type="protein sequence ID" value="MDR7275407.1"/>
    <property type="molecule type" value="Genomic_DNA"/>
</dbReference>
<gene>
    <name evidence="2" type="ORF">J2S41_002185</name>
</gene>
<keyword evidence="3" id="KW-1185">Reference proteome</keyword>
<dbReference type="AlphaFoldDB" id="A0AAE3YLW6"/>
<evidence type="ECO:0000313" key="3">
    <source>
        <dbReference type="Proteomes" id="UP001183643"/>
    </source>
</evidence>
<dbReference type="PANTHER" id="PTHR10098">
    <property type="entry name" value="RAPSYN-RELATED"/>
    <property type="match status" value="1"/>
</dbReference>
<protein>
    <submittedName>
        <fullName evidence="2">CHAT domain-containing protein/lipopolysaccharide biosynthesis regulator YciM</fullName>
    </submittedName>
</protein>
<proteinExistence type="predicted"/>
<dbReference type="Proteomes" id="UP001183643">
    <property type="component" value="Unassembled WGS sequence"/>
</dbReference>
<dbReference type="InterPro" id="IPR011990">
    <property type="entry name" value="TPR-like_helical_dom_sf"/>
</dbReference>
<sequence>MIRARSRHLDRVAELSGQATSRLDRYEIDQARELYRDAMHILESGPPRFANEAVRLMWAVHRAGVRLALGRVEIVLGRPQAARVQVESALRQYEALFPDGSEAVADALTALGAVLEATGEFADADARLQRAVRITRAIGAGPERVAQALTALSLTRQSMGDIDGALAAAREALELPGLTRTAVAGLRGNLAFHHLGAGHLAEALRLCQGQWADVEAMERDGTIPGNTLLAALCRGNLGEVYAQMGQYESAAGHRAAALGMMRTAVPDSMMLAGALSNHAAMLLRTGDHETAEAELREALTICRTHAPRAPLSVVLSQHLAHLWLARDEPDRALATIRETISGHPDGARGGRQFIAAYLVAAAAYAAMDDLDRAALMVRYAEQICDRISPWLAERTGVHTALGDLAAGRGDLDGAIREYRSAIAVSERHRLGAADEPGLETFFAESTEAYRSLIEVTFRRGRDGDDALAFEAAEGIRARTLADLLARRGTAAQTLPPPVRALRERETRLYRRAATLARNVAALSCQEDALATALRGRLAETEQALERLRAEIRSGLPPRLPDPESPVCSMRDAQDRLDERTALVIYEATGESVFLWVLTASSRAFRRLGTPSATVLHTLDAAITALRARGGPEPAEELRRLAEWLLEPVLARLSPGITQLVFSAGGRLAYVPFAALPVGTGRLVDDFVTWSVPSATTMVRFGAAARPGGRTPFAGFAAERPSGGYADLPAARDEVEEAAALFPGARTFVGPGATAAAFRAHSGDARLLHIAAHASIDERQPLYSGILLSPDPDAQDNDPFLSLHDIIGLDLRADLVVCAACDSAHGQLRDGEGLVGFSRAFLAAGASALVLSLWPVQDACSQHVMDLLYPALRAGLSPAEALATALRAARASSPVLFERLSSWSGFIVVNTVAPADRRRS</sequence>
<dbReference type="Pfam" id="PF13374">
    <property type="entry name" value="TPR_10"/>
    <property type="match status" value="1"/>
</dbReference>
<feature type="domain" description="CHAT" evidence="1">
    <location>
        <begin position="636"/>
        <end position="908"/>
    </location>
</feature>
<accession>A0AAE3YLW6</accession>
<dbReference type="Pfam" id="PF12770">
    <property type="entry name" value="CHAT"/>
    <property type="match status" value="1"/>
</dbReference>
<dbReference type="InterPro" id="IPR024983">
    <property type="entry name" value="CHAT_dom"/>
</dbReference>
<dbReference type="SMART" id="SM00028">
    <property type="entry name" value="TPR"/>
    <property type="match status" value="7"/>
</dbReference>
<dbReference type="SUPFAM" id="SSF48452">
    <property type="entry name" value="TPR-like"/>
    <property type="match status" value="2"/>
</dbReference>